<feature type="domain" description="G5" evidence="5">
    <location>
        <begin position="205"/>
        <end position="286"/>
    </location>
</feature>
<dbReference type="Pfam" id="PF06737">
    <property type="entry name" value="Transglycosylas"/>
    <property type="match status" value="1"/>
</dbReference>
<organism evidence="6 7">
    <name type="scientific">Nocardioides jejuensis</name>
    <dbReference type="NCBI Taxonomy" id="2502782"/>
    <lineage>
        <taxon>Bacteria</taxon>
        <taxon>Bacillati</taxon>
        <taxon>Actinomycetota</taxon>
        <taxon>Actinomycetes</taxon>
        <taxon>Propionibacteriales</taxon>
        <taxon>Nocardioidaceae</taxon>
        <taxon>Nocardioides</taxon>
    </lineage>
</organism>
<evidence type="ECO:0000256" key="2">
    <source>
        <dbReference type="ARBA" id="ARBA00022729"/>
    </source>
</evidence>
<evidence type="ECO:0000256" key="3">
    <source>
        <dbReference type="ARBA" id="ARBA00022801"/>
    </source>
</evidence>
<evidence type="ECO:0000259" key="5">
    <source>
        <dbReference type="PROSITE" id="PS51109"/>
    </source>
</evidence>
<dbReference type="EMBL" id="SJZJ01000004">
    <property type="protein sequence ID" value="TCJ30392.1"/>
    <property type="molecule type" value="Genomic_DNA"/>
</dbReference>
<protein>
    <submittedName>
        <fullName evidence="6">Resuscitation-promoting factor</fullName>
    </submittedName>
</protein>
<dbReference type="RefSeq" id="WP_131581892.1">
    <property type="nucleotide sequence ID" value="NZ_SJZJ01000004.1"/>
</dbReference>
<feature type="transmembrane region" description="Helical" evidence="4">
    <location>
        <begin position="12"/>
        <end position="35"/>
    </location>
</feature>
<dbReference type="AlphaFoldDB" id="A0A4V6NBF3"/>
<keyword evidence="4" id="KW-1133">Transmembrane helix</keyword>
<dbReference type="InterPro" id="IPR007137">
    <property type="entry name" value="DUF348"/>
</dbReference>
<proteinExistence type="inferred from homology"/>
<dbReference type="GO" id="GO:0016787">
    <property type="term" value="F:hydrolase activity"/>
    <property type="evidence" value="ECO:0007669"/>
    <property type="project" value="UniProtKB-KW"/>
</dbReference>
<evidence type="ECO:0000313" key="7">
    <source>
        <dbReference type="Proteomes" id="UP000295453"/>
    </source>
</evidence>
<dbReference type="SMART" id="SM01208">
    <property type="entry name" value="G5"/>
    <property type="match status" value="1"/>
</dbReference>
<dbReference type="Pfam" id="PF03990">
    <property type="entry name" value="DUF348"/>
    <property type="match status" value="3"/>
</dbReference>
<keyword evidence="7" id="KW-1185">Reference proteome</keyword>
<dbReference type="PROSITE" id="PS51109">
    <property type="entry name" value="G5"/>
    <property type="match status" value="1"/>
</dbReference>
<keyword evidence="4" id="KW-0472">Membrane</keyword>
<dbReference type="Gene3D" id="2.20.230.10">
    <property type="entry name" value="Resuscitation-promoting factor rpfb"/>
    <property type="match status" value="1"/>
</dbReference>
<gene>
    <name evidence="6" type="ORF">EPD65_04100</name>
</gene>
<accession>A0A4V6NBF3</accession>
<dbReference type="InterPro" id="IPR011098">
    <property type="entry name" value="G5_dom"/>
</dbReference>
<name>A0A4V6NBF3_9ACTN</name>
<dbReference type="Proteomes" id="UP000295453">
    <property type="component" value="Unassembled WGS sequence"/>
</dbReference>
<dbReference type="InterPro" id="IPR010618">
    <property type="entry name" value="RPF"/>
</dbReference>
<dbReference type="Pfam" id="PF07501">
    <property type="entry name" value="G5"/>
    <property type="match status" value="1"/>
</dbReference>
<reference evidence="6 7" key="1">
    <citation type="submission" date="2019-03" db="EMBL/GenBank/DDBJ databases">
        <authorList>
            <person name="Kim M.K.M."/>
        </authorList>
    </citation>
    <scope>NUCLEOTIDE SEQUENCE [LARGE SCALE GENOMIC DNA]</scope>
    <source>
        <strain evidence="6 7">18JY15-6</strain>
    </source>
</reference>
<dbReference type="Gene3D" id="1.10.530.10">
    <property type="match status" value="1"/>
</dbReference>
<dbReference type="CDD" id="cd13925">
    <property type="entry name" value="RPF"/>
    <property type="match status" value="1"/>
</dbReference>
<keyword evidence="4" id="KW-0812">Transmembrane</keyword>
<evidence type="ECO:0000256" key="4">
    <source>
        <dbReference type="SAM" id="Phobius"/>
    </source>
</evidence>
<comment type="similarity">
    <text evidence="1">Belongs to the transglycosylase family. Rpf subfamily.</text>
</comment>
<keyword evidence="3" id="KW-0378">Hydrolase</keyword>
<comment type="caution">
    <text evidence="6">The sequence shown here is derived from an EMBL/GenBank/DDBJ whole genome shotgun (WGS) entry which is preliminary data.</text>
</comment>
<sequence length="371" mass="39623">MRPLALISNSKHLLIALVAAAVVAIVGTTVGYASLSRQMTLSLDGQTETIHTMSGTVDDVLAGEGIKVGEHDIVAPGLDEQVADGARITVRFGRPLELSVDGKAQTHWVHSTNVSDALAEIGHRYLGADLSASRGADIPRTGMELTVATPKKFSVKVGDEERKDYELAGVTVADVLDELSVKVDDNDIVKPKLDRQLKDGMKISVTKVRVVTKSIKGEVMPFGTVKHEDSSMFEGETKVITAGANGMRNVTYRLEFHNGELFSKKVVTQDVLDAPKDQVEKVGTKAAAVPSYSGGPNWDAIAQCESGGNWHINTGNGYYGGLQFSASSWLAWGGGKYASRADLATREEQIAVAMNYYHSAGLAPWGCGYAG</sequence>
<dbReference type="SUPFAM" id="SSF53955">
    <property type="entry name" value="Lysozyme-like"/>
    <property type="match status" value="1"/>
</dbReference>
<dbReference type="InterPro" id="IPR023346">
    <property type="entry name" value="Lysozyme-like_dom_sf"/>
</dbReference>
<dbReference type="OrthoDB" id="1404170at2"/>
<evidence type="ECO:0000313" key="6">
    <source>
        <dbReference type="EMBL" id="TCJ30392.1"/>
    </source>
</evidence>
<keyword evidence="2" id="KW-0732">Signal</keyword>
<evidence type="ECO:0000256" key="1">
    <source>
        <dbReference type="ARBA" id="ARBA00010830"/>
    </source>
</evidence>